<dbReference type="Pfam" id="PF02272">
    <property type="entry name" value="DHHA1"/>
    <property type="match status" value="1"/>
</dbReference>
<proteinExistence type="inferred from homology"/>
<reference evidence="9 10" key="1">
    <citation type="submission" date="2017-12" db="EMBL/GenBank/DDBJ databases">
        <title>Phylogenetic diversity of female urinary microbiome.</title>
        <authorList>
            <person name="Thomas-White K."/>
            <person name="Wolfe A.J."/>
        </authorList>
    </citation>
    <scope>NUCLEOTIDE SEQUENCE [LARGE SCALE GENOMIC DNA]</scope>
    <source>
        <strain evidence="9 10">UMB0898</strain>
    </source>
</reference>
<dbReference type="GO" id="GO:0005886">
    <property type="term" value="C:plasma membrane"/>
    <property type="evidence" value="ECO:0007669"/>
    <property type="project" value="UniProtKB-SubCell"/>
</dbReference>
<dbReference type="PANTHER" id="PTHR47618:SF2">
    <property type="entry name" value="CYCLIC-DI-AMP PHOSPHODIESTERASE GDPP"/>
    <property type="match status" value="1"/>
</dbReference>
<evidence type="ECO:0000259" key="8">
    <source>
        <dbReference type="PROSITE" id="PS50887"/>
    </source>
</evidence>
<dbReference type="PANTHER" id="PTHR47618">
    <property type="entry name" value="BIFUNCTIONAL OLIGORIBONUCLEASE AND PAP PHOSPHATASE NRNA"/>
    <property type="match status" value="1"/>
</dbReference>
<dbReference type="FunFam" id="3.90.1640.10:FF:000002">
    <property type="entry name" value="Cyclic-di-AMP phosphodiesterase"/>
    <property type="match status" value="1"/>
</dbReference>
<dbReference type="InterPro" id="IPR003156">
    <property type="entry name" value="DHHA1_dom"/>
</dbReference>
<dbReference type="Gene3D" id="3.90.1640.10">
    <property type="entry name" value="inorganic pyrophosphatase (n-terminal core)"/>
    <property type="match status" value="1"/>
</dbReference>
<keyword evidence="6" id="KW-0378">Hydrolase</keyword>
<dbReference type="GO" id="GO:0016787">
    <property type="term" value="F:hydrolase activity"/>
    <property type="evidence" value="ECO:0007669"/>
    <property type="project" value="UniProtKB-UniRule"/>
</dbReference>
<evidence type="ECO:0000256" key="3">
    <source>
        <dbReference type="ARBA" id="ARBA00022692"/>
    </source>
</evidence>
<keyword evidence="4 7" id="KW-1133">Transmembrane helix</keyword>
<dbReference type="SUPFAM" id="SSF55073">
    <property type="entry name" value="Nucleotide cyclase"/>
    <property type="match status" value="1"/>
</dbReference>
<sequence length="669" mass="76881">MLDKDRIKQFMKLFHSLEIGWQVYSITIIYLLITFAALFLRWQIGLMLLFLLIITFFVLYFNYENIIRNLNLIANQLSTDVKNAQEDSIYRAPIGVLLYNPSDHRIKWINPMMQHMLGDKDLVGTVMDEIDEKFVDLLSGDDKQWQIMNYRNHSYKVLHQKESNALYLMDVTEEVDIRNLRKVDRTVFGYLFLDDYNEIVESMDDKQSTTFDSEVITDINYWAKEYGIYMKRIDDEKFILLLNQYVLEQLEKDRFKYYDTLREKYLTRNTPLSFSIGIAYPEEDLYSIDELAIQAQANLDLALGRGGDQVVVRSKSERARFYGGKTDQSQKRTNIRSRLVYQGLKTSITHADNIIIGGHRTPDLHSIGSALGLYRICKILKKPTYIVVNEEDFNKDVRKLLEMEQAAGLWDAEILVDIDHAKQVATKNSLVVMVDHHRPSLSEVEPLIGKYDTVIIDHHRRGEEFPEGPVLTYIEPYASSTSEMITEFFINMRNTTESLNEFEATALLAGVIVDTNNFTNRTGSRTFDVASYLKSRGADSGQIQRIMRENLAHMLQRSEMLEKTQMIEGKYAVIVADNDIIIDNVTAAQSADFLLEVEDVEASFVIYRRTENTVGISARSLGEENVQTIMERLGGGGHLSNAATQIEGVTTQEAYNQLFDQLIDQSQGG</sequence>
<dbReference type="GO" id="GO:0106409">
    <property type="term" value="F:cyclic-di-AMP phosphodiesterase activity"/>
    <property type="evidence" value="ECO:0007669"/>
    <property type="project" value="RHEA"/>
</dbReference>
<accession>A0A2I1JW00</accession>
<feature type="transmembrane region" description="Helical" evidence="7">
    <location>
        <begin position="46"/>
        <end position="63"/>
    </location>
</feature>
<name>A0A2I1JW00_9LACT</name>
<keyword evidence="5 6" id="KW-0472">Membrane</keyword>
<dbReference type="InterPro" id="IPR051319">
    <property type="entry name" value="Oligoribo/pAp-PDE_c-di-AMP_PDE"/>
</dbReference>
<keyword evidence="3 7" id="KW-0812">Transmembrane</keyword>
<comment type="similarity">
    <text evidence="6">Belongs to the GdpP/PdeA phosphodiesterase family.</text>
</comment>
<dbReference type="InterPro" id="IPR000160">
    <property type="entry name" value="GGDEF_dom"/>
</dbReference>
<dbReference type="EC" id="3.1.4.-" evidence="6"/>
<dbReference type="PIRSF" id="PIRSF026583">
    <property type="entry name" value="YybT"/>
    <property type="match status" value="1"/>
</dbReference>
<organism evidence="9 10">
    <name type="scientific">Falseniella ignava</name>
    <dbReference type="NCBI Taxonomy" id="137730"/>
    <lineage>
        <taxon>Bacteria</taxon>
        <taxon>Bacillati</taxon>
        <taxon>Bacillota</taxon>
        <taxon>Bacilli</taxon>
        <taxon>Lactobacillales</taxon>
        <taxon>Aerococcaceae</taxon>
        <taxon>Falseniella</taxon>
    </lineage>
</organism>
<evidence type="ECO:0000256" key="1">
    <source>
        <dbReference type="ARBA" id="ARBA00004651"/>
    </source>
</evidence>
<dbReference type="OrthoDB" id="9759476at2"/>
<dbReference type="PROSITE" id="PS50887">
    <property type="entry name" value="GGDEF"/>
    <property type="match status" value="1"/>
</dbReference>
<gene>
    <name evidence="9" type="ORF">CYJ57_07260</name>
</gene>
<evidence type="ECO:0000256" key="5">
    <source>
        <dbReference type="ARBA" id="ARBA00023136"/>
    </source>
</evidence>
<dbReference type="Gene3D" id="3.30.450.20">
    <property type="entry name" value="PAS domain"/>
    <property type="match status" value="1"/>
</dbReference>
<dbReference type="EMBL" id="PKHE01000025">
    <property type="protein sequence ID" value="PKY87555.1"/>
    <property type="molecule type" value="Genomic_DNA"/>
</dbReference>
<feature type="domain" description="GGDEF" evidence="8">
    <location>
        <begin position="184"/>
        <end position="315"/>
    </location>
</feature>
<dbReference type="SUPFAM" id="SSF64182">
    <property type="entry name" value="DHH phosphoesterases"/>
    <property type="match status" value="1"/>
</dbReference>
<comment type="catalytic activity">
    <reaction evidence="6">
        <text>3',3'-c-di-AMP + H2O = 5'-O-phosphonoadenylyl-(3'-&gt;5')-adenosine + H(+)</text>
        <dbReference type="Rhea" id="RHEA:54420"/>
        <dbReference type="ChEBI" id="CHEBI:15377"/>
        <dbReference type="ChEBI" id="CHEBI:15378"/>
        <dbReference type="ChEBI" id="CHEBI:71500"/>
        <dbReference type="ChEBI" id="CHEBI:138171"/>
    </reaction>
</comment>
<dbReference type="Proteomes" id="UP000234384">
    <property type="component" value="Unassembled WGS sequence"/>
</dbReference>
<dbReference type="InterPro" id="IPR014528">
    <property type="entry name" value="GdpP/PdeA"/>
</dbReference>
<evidence type="ECO:0000256" key="2">
    <source>
        <dbReference type="ARBA" id="ARBA00022475"/>
    </source>
</evidence>
<dbReference type="Pfam" id="PF21370">
    <property type="entry name" value="PAS_GdpP"/>
    <property type="match status" value="1"/>
</dbReference>
<evidence type="ECO:0000313" key="10">
    <source>
        <dbReference type="Proteomes" id="UP000234384"/>
    </source>
</evidence>
<dbReference type="AlphaFoldDB" id="A0A2I1JW00"/>
<evidence type="ECO:0000256" key="7">
    <source>
        <dbReference type="SAM" id="Phobius"/>
    </source>
</evidence>
<feature type="transmembrane region" description="Helical" evidence="7">
    <location>
        <begin position="21"/>
        <end position="40"/>
    </location>
</feature>
<dbReference type="RefSeq" id="WP_101954713.1">
    <property type="nucleotide sequence ID" value="NZ_PKHE01000025.1"/>
</dbReference>
<evidence type="ECO:0000256" key="4">
    <source>
        <dbReference type="ARBA" id="ARBA00022989"/>
    </source>
</evidence>
<dbReference type="InterPro" id="IPR038763">
    <property type="entry name" value="DHH_sf"/>
</dbReference>
<evidence type="ECO:0000256" key="6">
    <source>
        <dbReference type="PIRNR" id="PIRNR026583"/>
    </source>
</evidence>
<evidence type="ECO:0000313" key="9">
    <source>
        <dbReference type="EMBL" id="PKY87555.1"/>
    </source>
</evidence>
<dbReference type="GO" id="GO:0003676">
    <property type="term" value="F:nucleic acid binding"/>
    <property type="evidence" value="ECO:0007669"/>
    <property type="project" value="UniProtKB-UniRule"/>
</dbReference>
<dbReference type="InterPro" id="IPR029787">
    <property type="entry name" value="Nucleotide_cyclase"/>
</dbReference>
<keyword evidence="2 6" id="KW-1003">Cell membrane</keyword>
<dbReference type="Gene3D" id="3.10.310.30">
    <property type="match status" value="1"/>
</dbReference>
<comment type="function">
    <text evidence="6">Has phosphodiesterase (PDE) activity against cyclic-di-AMP (c-di-AMP).</text>
</comment>
<dbReference type="Pfam" id="PF01368">
    <property type="entry name" value="DHH"/>
    <property type="match status" value="1"/>
</dbReference>
<dbReference type="InterPro" id="IPR001667">
    <property type="entry name" value="DDH_dom"/>
</dbReference>
<dbReference type="InterPro" id="IPR049553">
    <property type="entry name" value="GdpP-like_PAS"/>
</dbReference>
<comment type="subcellular location">
    <subcellularLocation>
        <location evidence="1">Cell membrane</location>
        <topology evidence="1">Multi-pass membrane protein</topology>
    </subcellularLocation>
</comment>
<dbReference type="Pfam" id="PF24898">
    <property type="entry name" value="GGDEF_GdpP"/>
    <property type="match status" value="1"/>
</dbReference>
<protein>
    <recommendedName>
        <fullName evidence="6">Cyclic-di-AMP phosphodiesterase</fullName>
        <ecNumber evidence="6">3.1.4.-</ecNumber>
    </recommendedName>
</protein>
<comment type="caution">
    <text evidence="9">The sequence shown here is derived from an EMBL/GenBank/DDBJ whole genome shotgun (WGS) entry which is preliminary data.</text>
</comment>